<dbReference type="Pfam" id="PF03692">
    <property type="entry name" value="CxxCxxCC"/>
    <property type="match status" value="1"/>
</dbReference>
<dbReference type="Proteomes" id="UP000005633">
    <property type="component" value="Chromosome"/>
</dbReference>
<protein>
    <submittedName>
        <fullName evidence="1">Putative Fe-S oxidoreductase</fullName>
    </submittedName>
</protein>
<evidence type="ECO:0000313" key="2">
    <source>
        <dbReference type="Proteomes" id="UP000005633"/>
    </source>
</evidence>
<dbReference type="EMBL" id="CP003153">
    <property type="protein sequence ID" value="AEV27187.1"/>
    <property type="molecule type" value="Genomic_DNA"/>
</dbReference>
<dbReference type="InterPro" id="IPR005358">
    <property type="entry name" value="Puta_zinc/iron-chelating_dom"/>
</dbReference>
<dbReference type="AlphaFoldDB" id="G8QFS4"/>
<evidence type="ECO:0000313" key="1">
    <source>
        <dbReference type="EMBL" id="AEV27187.1"/>
    </source>
</evidence>
<dbReference type="eggNOG" id="COG0727">
    <property type="taxonomic scope" value="Bacteria"/>
</dbReference>
<sequence length="188" mass="21896">MDEHNVEVAQENERVGLSKVRLVLPNRLAEKEDRLVEWYSRLKGNQRTKLLALYEFMAELYRPIASLTPCKKGCASCCYYPVSVSDDEINIIERGTGRKRIKKLRPAGAFHGTPCPFLKKGECSIYDYRPFVCRRHLSLTKTPFWCHPDRSNEAEFQQLRFSEVELVFKLILSEGVLERPVDIRQVFK</sequence>
<dbReference type="KEGG" id="dsu:Dsui_2849"/>
<dbReference type="HOGENOM" id="CLU_110150_1_0_4"/>
<organism evidence="1 2">
    <name type="scientific">Azospira oryzae (strain ATCC BAA-33 / DSM 13638 / PS)</name>
    <name type="common">Dechlorosoma suillum</name>
    <dbReference type="NCBI Taxonomy" id="640081"/>
    <lineage>
        <taxon>Bacteria</taxon>
        <taxon>Pseudomonadati</taxon>
        <taxon>Pseudomonadota</taxon>
        <taxon>Betaproteobacteria</taxon>
        <taxon>Rhodocyclales</taxon>
        <taxon>Rhodocyclaceae</taxon>
        <taxon>Azospira</taxon>
    </lineage>
</organism>
<proteinExistence type="predicted"/>
<name>G8QFS4_AZOOP</name>
<gene>
    <name evidence="1" type="ordered locus">Dsui_2849</name>
</gene>
<dbReference type="RefSeq" id="WP_014237867.1">
    <property type="nucleotide sequence ID" value="NC_016616.1"/>
</dbReference>
<dbReference type="STRING" id="640081.Dsui_2849"/>
<accession>G8QFS4</accession>
<dbReference type="OrthoDB" id="9779822at2"/>
<reference evidence="1 2" key="1">
    <citation type="journal article" date="2012" name="J. Bacteriol.">
        <title>Complete genome sequence of the anaerobic perchlorate-reducing bacterium Azospira suillum strain PS.</title>
        <authorList>
            <person name="Byrne-Bailey K.G."/>
            <person name="Coates J.D."/>
        </authorList>
    </citation>
    <scope>NUCLEOTIDE SEQUENCE [LARGE SCALE GENOMIC DNA]</scope>
    <source>
        <strain evidence="2">ATCC BAA-33 / DSM 13638 / PS</strain>
    </source>
</reference>